<proteinExistence type="predicted"/>
<feature type="region of interest" description="Disordered" evidence="2">
    <location>
        <begin position="449"/>
        <end position="470"/>
    </location>
</feature>
<feature type="region of interest" description="Disordered" evidence="2">
    <location>
        <begin position="496"/>
        <end position="542"/>
    </location>
</feature>
<dbReference type="AlphaFoldDB" id="A0A319ESS4"/>
<dbReference type="VEuPathDB" id="FungiDB:BO71DRAFT_484088"/>
<keyword evidence="4" id="KW-1185">Reference proteome</keyword>
<evidence type="ECO:0000313" key="3">
    <source>
        <dbReference type="EMBL" id="PYH94042.1"/>
    </source>
</evidence>
<name>A0A319ESS4_9EURO</name>
<accession>A0A319ESS4</accession>
<sequence length="561" mass="65460">MASSLGNFEKLPAELRLLIWEEVLSSGSPAIMRASRAFYDDIAGRLYDTFDIDISPDHKGPWLRFRGRRLRVSWDLHKPEGRKKWKRFWKLSYKNVPLFVHIYAPDRADPGQIIMLWQKARDLVNILNRARYYRTLITFCLHDHRGQKWEEDGIATESIPYPGYPLPDFIIAFLPFCRLSGVRNCKATCDSRKLRRSRGWDFLRYGCSFIMNDSFKKYNDCQYSRDPRYTDITRLFDDIWTWMVDTDFLLETNMDSLRGFTARLLRRDRFADWYHTLDDTPASPTPRIWEGNSWWGEGIDWLIDDEPTDIFNDPTERIRRYRFLHRLGDYAGRLFNRIKEAAAAQDLAIDDRVGELRSTLNEESQNSSDEARQTMRALEDSISYLRKERFDVDLDMVKLAILVYTKRNQISRLLTEEANADKEALQDILPDSQARFRSTWQRIIDFYPDSQGWKPTRPNEEPDSGPSSERVFNNRVFDAGLQAAIPTIEDRKPHVPYAIGANKTLSDPTPYRRPKRRASGSPKPDGGTTRLPDNTTASYLQPSFVACTDAKDAKLLEEFHG</sequence>
<dbReference type="STRING" id="1448320.A0A319ESS4"/>
<evidence type="ECO:0000256" key="2">
    <source>
        <dbReference type="SAM" id="MobiDB-lite"/>
    </source>
</evidence>
<protein>
    <submittedName>
        <fullName evidence="3">Uncharacterized protein</fullName>
    </submittedName>
</protein>
<feature type="coiled-coil region" evidence="1">
    <location>
        <begin position="361"/>
        <end position="388"/>
    </location>
</feature>
<dbReference type="Proteomes" id="UP000247810">
    <property type="component" value="Unassembled WGS sequence"/>
</dbReference>
<organism evidence="3 4">
    <name type="scientific">Aspergillus ellipticus CBS 707.79</name>
    <dbReference type="NCBI Taxonomy" id="1448320"/>
    <lineage>
        <taxon>Eukaryota</taxon>
        <taxon>Fungi</taxon>
        <taxon>Dikarya</taxon>
        <taxon>Ascomycota</taxon>
        <taxon>Pezizomycotina</taxon>
        <taxon>Eurotiomycetes</taxon>
        <taxon>Eurotiomycetidae</taxon>
        <taxon>Eurotiales</taxon>
        <taxon>Aspergillaceae</taxon>
        <taxon>Aspergillus</taxon>
        <taxon>Aspergillus subgen. Circumdati</taxon>
    </lineage>
</organism>
<evidence type="ECO:0000256" key="1">
    <source>
        <dbReference type="SAM" id="Coils"/>
    </source>
</evidence>
<dbReference type="EMBL" id="KZ825880">
    <property type="protein sequence ID" value="PYH94042.1"/>
    <property type="molecule type" value="Genomic_DNA"/>
</dbReference>
<keyword evidence="1" id="KW-0175">Coiled coil</keyword>
<feature type="compositionally biased region" description="Polar residues" evidence="2">
    <location>
        <begin position="531"/>
        <end position="541"/>
    </location>
</feature>
<dbReference type="OrthoDB" id="3940621at2759"/>
<reference evidence="3 4" key="1">
    <citation type="submission" date="2018-02" db="EMBL/GenBank/DDBJ databases">
        <title>The genomes of Aspergillus section Nigri reveals drivers in fungal speciation.</title>
        <authorList>
            <consortium name="DOE Joint Genome Institute"/>
            <person name="Vesth T.C."/>
            <person name="Nybo J."/>
            <person name="Theobald S."/>
            <person name="Brandl J."/>
            <person name="Frisvad J.C."/>
            <person name="Nielsen K.F."/>
            <person name="Lyhne E.K."/>
            <person name="Kogle M.E."/>
            <person name="Kuo A."/>
            <person name="Riley R."/>
            <person name="Clum A."/>
            <person name="Nolan M."/>
            <person name="Lipzen A."/>
            <person name="Salamov A."/>
            <person name="Henrissat B."/>
            <person name="Wiebenga A."/>
            <person name="De vries R.P."/>
            <person name="Grigoriev I.V."/>
            <person name="Mortensen U.H."/>
            <person name="Andersen M.R."/>
            <person name="Baker S.E."/>
        </authorList>
    </citation>
    <scope>NUCLEOTIDE SEQUENCE [LARGE SCALE GENOMIC DNA]</scope>
    <source>
        <strain evidence="3 4">CBS 707.79</strain>
    </source>
</reference>
<evidence type="ECO:0000313" key="4">
    <source>
        <dbReference type="Proteomes" id="UP000247810"/>
    </source>
</evidence>
<gene>
    <name evidence="3" type="ORF">BO71DRAFT_484088</name>
</gene>